<keyword evidence="2" id="KW-1185">Reference proteome</keyword>
<protein>
    <submittedName>
        <fullName evidence="1">Uncharacterized protein</fullName>
    </submittedName>
</protein>
<organism evidence="1 2">
    <name type="scientific">Punica granatum</name>
    <name type="common">Pomegranate</name>
    <dbReference type="NCBI Taxonomy" id="22663"/>
    <lineage>
        <taxon>Eukaryota</taxon>
        <taxon>Viridiplantae</taxon>
        <taxon>Streptophyta</taxon>
        <taxon>Embryophyta</taxon>
        <taxon>Tracheophyta</taxon>
        <taxon>Spermatophyta</taxon>
        <taxon>Magnoliopsida</taxon>
        <taxon>eudicotyledons</taxon>
        <taxon>Gunneridae</taxon>
        <taxon>Pentapetalae</taxon>
        <taxon>rosids</taxon>
        <taxon>malvids</taxon>
        <taxon>Myrtales</taxon>
        <taxon>Lythraceae</taxon>
        <taxon>Punica</taxon>
    </lineage>
</organism>
<dbReference type="Proteomes" id="UP000233551">
    <property type="component" value="Unassembled WGS sequence"/>
</dbReference>
<evidence type="ECO:0000313" key="1">
    <source>
        <dbReference type="EMBL" id="PKI76962.1"/>
    </source>
</evidence>
<proteinExistence type="predicted"/>
<name>A0A2I0L8D0_PUNGR</name>
<dbReference type="AlphaFoldDB" id="A0A2I0L8D0"/>
<comment type="caution">
    <text evidence="1">The sequence shown here is derived from an EMBL/GenBank/DDBJ whole genome shotgun (WGS) entry which is preliminary data.</text>
</comment>
<evidence type="ECO:0000313" key="2">
    <source>
        <dbReference type="Proteomes" id="UP000233551"/>
    </source>
</evidence>
<accession>A0A2I0L8D0</accession>
<dbReference type="EMBL" id="PGOL01000105">
    <property type="protein sequence ID" value="PKI76962.1"/>
    <property type="molecule type" value="Genomic_DNA"/>
</dbReference>
<gene>
    <name evidence="1" type="ORF">CRG98_002465</name>
</gene>
<reference evidence="1 2" key="1">
    <citation type="submission" date="2017-11" db="EMBL/GenBank/DDBJ databases">
        <title>De-novo sequencing of pomegranate (Punica granatum L.) genome.</title>
        <authorList>
            <person name="Akparov Z."/>
            <person name="Amiraslanov A."/>
            <person name="Hajiyeva S."/>
            <person name="Abbasov M."/>
            <person name="Kaur K."/>
            <person name="Hamwieh A."/>
            <person name="Solovyev V."/>
            <person name="Salamov A."/>
            <person name="Braich B."/>
            <person name="Kosarev P."/>
            <person name="Mahmoud A."/>
            <person name="Hajiyev E."/>
            <person name="Babayeva S."/>
            <person name="Izzatullayeva V."/>
            <person name="Mammadov A."/>
            <person name="Mammadov A."/>
            <person name="Sharifova S."/>
            <person name="Ojaghi J."/>
            <person name="Eynullazada K."/>
            <person name="Bayramov B."/>
            <person name="Abdulazimova A."/>
            <person name="Shahmuradov I."/>
        </authorList>
    </citation>
    <scope>NUCLEOTIDE SEQUENCE [LARGE SCALE GENOMIC DNA]</scope>
    <source>
        <strain evidence="2">cv. AG2017</strain>
        <tissue evidence="1">Leaf</tissue>
    </source>
</reference>
<sequence length="166" mass="18821">MSMSCVGVGLKCKLPRIQGSCQARVESPLPMDTQEPTLSISLHHCKPFRVAEGLEIGLFDPKRNFPYLAFNAFIAKLSVFDIRAHAIFESIALFEYSTRWNPSTPEDFGWHKRSQLPGAKSLERISMEIIKMYGDIGSPCRISLWGLEWLCGDPFKRMENVGVEMH</sequence>